<feature type="non-terminal residue" evidence="8">
    <location>
        <position position="247"/>
    </location>
</feature>
<evidence type="ECO:0000256" key="4">
    <source>
        <dbReference type="ARBA" id="ARBA00023157"/>
    </source>
</evidence>
<dbReference type="PROSITE" id="PS50026">
    <property type="entry name" value="EGF_3"/>
    <property type="match status" value="4"/>
</dbReference>
<dbReference type="PROSITE" id="PS00010">
    <property type="entry name" value="ASX_HYDROXYL"/>
    <property type="match status" value="3"/>
</dbReference>
<dbReference type="CDD" id="cd00054">
    <property type="entry name" value="EGF_CA"/>
    <property type="match status" value="4"/>
</dbReference>
<evidence type="ECO:0000313" key="9">
    <source>
        <dbReference type="Proteomes" id="UP000537747"/>
    </source>
</evidence>
<dbReference type="InterPro" id="IPR001881">
    <property type="entry name" value="EGF-like_Ca-bd_dom"/>
</dbReference>
<evidence type="ECO:0000313" key="8">
    <source>
        <dbReference type="EMBL" id="NXS15662.1"/>
    </source>
</evidence>
<evidence type="ECO:0000256" key="1">
    <source>
        <dbReference type="ARBA" id="ARBA00022536"/>
    </source>
</evidence>
<comment type="caution">
    <text evidence="6">Lacks conserved residue(s) required for the propagation of feature annotation.</text>
</comment>
<protein>
    <submittedName>
        <fullName evidence="8">FBN1 protein</fullName>
    </submittedName>
</protein>
<keyword evidence="1 6" id="KW-0245">EGF-like domain</keyword>
<dbReference type="GO" id="GO:0005509">
    <property type="term" value="F:calcium ion binding"/>
    <property type="evidence" value="ECO:0007669"/>
    <property type="project" value="InterPro"/>
</dbReference>
<dbReference type="InterPro" id="IPR000742">
    <property type="entry name" value="EGF"/>
</dbReference>
<feature type="domain" description="EGF-like" evidence="7">
    <location>
        <begin position="167"/>
        <end position="207"/>
    </location>
</feature>
<dbReference type="FunFam" id="2.10.25.10:FF:000003">
    <property type="entry name" value="fibrillin-1 isoform X1"/>
    <property type="match status" value="3"/>
</dbReference>
<feature type="disulfide bond" evidence="6">
    <location>
        <begin position="212"/>
        <end position="222"/>
    </location>
</feature>
<dbReference type="SMART" id="SM00179">
    <property type="entry name" value="EGF_CA"/>
    <property type="match status" value="4"/>
</dbReference>
<feature type="domain" description="EGF-like" evidence="7">
    <location>
        <begin position="43"/>
        <end position="84"/>
    </location>
</feature>
<dbReference type="InterPro" id="IPR018097">
    <property type="entry name" value="EGF_Ca-bd_CS"/>
</dbReference>
<reference evidence="8 9" key="1">
    <citation type="submission" date="2019-09" db="EMBL/GenBank/DDBJ databases">
        <title>Bird 10,000 Genomes (B10K) Project - Family phase.</title>
        <authorList>
            <person name="Zhang G."/>
        </authorList>
    </citation>
    <scope>NUCLEOTIDE SEQUENCE [LARGE SCALE GENOMIC DNA]</scope>
    <source>
        <strain evidence="8">B10K-DU-002-82</strain>
    </source>
</reference>
<evidence type="ECO:0000256" key="3">
    <source>
        <dbReference type="ARBA" id="ARBA00022737"/>
    </source>
</evidence>
<feature type="domain" description="EGF-like" evidence="7">
    <location>
        <begin position="208"/>
        <end position="245"/>
    </location>
</feature>
<name>A0A7L2S247_9PASS</name>
<comment type="caution">
    <text evidence="8">The sequence shown here is derived from an EMBL/GenBank/DDBJ whole genome shotgun (WGS) entry which is preliminary data.</text>
</comment>
<dbReference type="Pfam" id="PF07645">
    <property type="entry name" value="EGF_CA"/>
    <property type="match status" value="4"/>
</dbReference>
<dbReference type="InterPro" id="IPR049883">
    <property type="entry name" value="NOTCH1_EGF-like"/>
</dbReference>
<keyword evidence="5" id="KW-0325">Glycoprotein</keyword>
<dbReference type="AlphaFoldDB" id="A0A7L2S247"/>
<dbReference type="PROSITE" id="PS01186">
    <property type="entry name" value="EGF_2"/>
    <property type="match status" value="2"/>
</dbReference>
<evidence type="ECO:0000259" key="7">
    <source>
        <dbReference type="PROSITE" id="PS50026"/>
    </source>
</evidence>
<dbReference type="PROSITE" id="PS01187">
    <property type="entry name" value="EGF_CA"/>
    <property type="match status" value="2"/>
</dbReference>
<accession>A0A7L2S247</accession>
<dbReference type="EMBL" id="VYZQ01005878">
    <property type="protein sequence ID" value="NXS15662.1"/>
    <property type="molecule type" value="Genomic_DNA"/>
</dbReference>
<sequence>DVDECQAIPGICQGGNCINTVGSFECKCPAGHKFNEVTQKCDDIDECSTIPGICDGGECSNTVSSYFCKCPPGFYTAPDGLKCIGGRVGLNGTGCKSLTQHSCFHVSEEYRKLCTVAAMLPARPDLPPARPDIIPPPLIPDVYPPPHPEIIYPSRAPLPHPILPVNLTDYCQTFRHLCRNGRCIPTPGSYRCECNKGFQLHGREECIDIDECERNPCIGGDCVNTQGSYVCQCRVGYQSTATRTECR</sequence>
<feature type="non-terminal residue" evidence="8">
    <location>
        <position position="1"/>
    </location>
</feature>
<dbReference type="SMART" id="SM00181">
    <property type="entry name" value="EGF"/>
    <property type="match status" value="4"/>
</dbReference>
<dbReference type="SUPFAM" id="SSF57184">
    <property type="entry name" value="Growth factor receptor domain"/>
    <property type="match status" value="2"/>
</dbReference>
<dbReference type="InterPro" id="IPR000152">
    <property type="entry name" value="EGF-type_Asp/Asn_hydroxyl_site"/>
</dbReference>
<proteinExistence type="predicted"/>
<gene>
    <name evidence="8" type="primary">Fbn1_0</name>
    <name evidence="8" type="ORF">MYSCRO_R05545</name>
</gene>
<dbReference type="Gene3D" id="2.10.25.10">
    <property type="entry name" value="Laminin"/>
    <property type="match status" value="4"/>
</dbReference>
<keyword evidence="9" id="KW-1185">Reference proteome</keyword>
<dbReference type="InterPro" id="IPR052235">
    <property type="entry name" value="Nephronectin_domain"/>
</dbReference>
<dbReference type="OrthoDB" id="4062651at2759"/>
<keyword evidence="4 6" id="KW-1015">Disulfide bond</keyword>
<keyword evidence="3" id="KW-0677">Repeat</keyword>
<dbReference type="InterPro" id="IPR009030">
    <property type="entry name" value="Growth_fac_rcpt_cys_sf"/>
</dbReference>
<dbReference type="FunFam" id="2.10.25.10:FF:000068">
    <property type="entry name" value="Latent transforming growth factor beta binding protein 3"/>
    <property type="match status" value="1"/>
</dbReference>
<keyword evidence="2" id="KW-0732">Signal</keyword>
<evidence type="ECO:0000256" key="6">
    <source>
        <dbReference type="PROSITE-ProRule" id="PRU00076"/>
    </source>
</evidence>
<evidence type="ECO:0000256" key="5">
    <source>
        <dbReference type="ARBA" id="ARBA00023180"/>
    </source>
</evidence>
<dbReference type="PANTHER" id="PTHR24050:SF28">
    <property type="entry name" value="UROMODULIN-LIKE"/>
    <property type="match status" value="1"/>
</dbReference>
<organism evidence="8 9">
    <name type="scientific">Mystacornis crossleyi</name>
    <dbReference type="NCBI Taxonomy" id="98133"/>
    <lineage>
        <taxon>Eukaryota</taxon>
        <taxon>Metazoa</taxon>
        <taxon>Chordata</taxon>
        <taxon>Craniata</taxon>
        <taxon>Vertebrata</taxon>
        <taxon>Euteleostomi</taxon>
        <taxon>Archelosauria</taxon>
        <taxon>Archosauria</taxon>
        <taxon>Dinosauria</taxon>
        <taxon>Saurischia</taxon>
        <taxon>Theropoda</taxon>
        <taxon>Coelurosauria</taxon>
        <taxon>Aves</taxon>
        <taxon>Neognathae</taxon>
        <taxon>Neoaves</taxon>
        <taxon>Telluraves</taxon>
        <taxon>Australaves</taxon>
        <taxon>Passeriformes</taxon>
        <taxon>Sylvioidea</taxon>
        <taxon>Timaliidae</taxon>
        <taxon>Mystacornis</taxon>
    </lineage>
</organism>
<dbReference type="Proteomes" id="UP000537747">
    <property type="component" value="Unassembled WGS sequence"/>
</dbReference>
<feature type="domain" description="EGF-like" evidence="7">
    <location>
        <begin position="1"/>
        <end position="42"/>
    </location>
</feature>
<dbReference type="PANTHER" id="PTHR24050">
    <property type="entry name" value="PA14 DOMAIN-CONTAINING PROTEIN"/>
    <property type="match status" value="1"/>
</dbReference>
<evidence type="ECO:0000256" key="2">
    <source>
        <dbReference type="ARBA" id="ARBA00022729"/>
    </source>
</evidence>